<dbReference type="EMBL" id="PDCK01000042">
    <property type="protein sequence ID" value="PRQ40769.1"/>
    <property type="molecule type" value="Genomic_DNA"/>
</dbReference>
<comment type="caution">
    <text evidence="5">The sequence shown here is derived from an EMBL/GenBank/DDBJ whole genome shotgun (WGS) entry which is preliminary data.</text>
</comment>
<dbReference type="EC" id="4.1.2.10" evidence="5"/>
<comment type="cofactor">
    <cofactor evidence="1">
        <name>FAD</name>
        <dbReference type="ChEBI" id="CHEBI:57692"/>
    </cofactor>
</comment>
<dbReference type="GO" id="GO:0016614">
    <property type="term" value="F:oxidoreductase activity, acting on CH-OH group of donors"/>
    <property type="evidence" value="ECO:0007669"/>
    <property type="project" value="InterPro"/>
</dbReference>
<evidence type="ECO:0000313" key="5">
    <source>
        <dbReference type="EMBL" id="PRQ40769.1"/>
    </source>
</evidence>
<keyword evidence="3" id="KW-0274">FAD</keyword>
<evidence type="ECO:0000259" key="4">
    <source>
        <dbReference type="Pfam" id="PF05199"/>
    </source>
</evidence>
<reference evidence="5 6" key="1">
    <citation type="journal article" date="2018" name="Nat. Genet.">
        <title>The Rosa genome provides new insights in the design of modern roses.</title>
        <authorList>
            <person name="Bendahmane M."/>
        </authorList>
    </citation>
    <scope>NUCLEOTIDE SEQUENCE [LARGE SCALE GENOMIC DNA]</scope>
    <source>
        <strain evidence="6">cv. Old Blush</strain>
    </source>
</reference>
<dbReference type="InterPro" id="IPR051871">
    <property type="entry name" value="GMC_Oxidoreductase-Related"/>
</dbReference>
<name>A0A2P6R320_ROSCH</name>
<dbReference type="GO" id="GO:0046593">
    <property type="term" value="F:mandelonitrile lyase activity"/>
    <property type="evidence" value="ECO:0007669"/>
    <property type="project" value="UniProtKB-EC"/>
</dbReference>
<dbReference type="AlphaFoldDB" id="A0A2P6R320"/>
<dbReference type="InterPro" id="IPR007867">
    <property type="entry name" value="GMC_OxRtase_C"/>
</dbReference>
<keyword evidence="6" id="KW-1185">Reference proteome</keyword>
<protein>
    <submittedName>
        <fullName evidence="5">Putative (R)-mandelonitrile lyase</fullName>
        <ecNumber evidence="5">4.1.2.10</ecNumber>
    </submittedName>
</protein>
<dbReference type="SUPFAM" id="SSF54373">
    <property type="entry name" value="FAD-linked reductases, C-terminal domain"/>
    <property type="match status" value="1"/>
</dbReference>
<evidence type="ECO:0000256" key="1">
    <source>
        <dbReference type="ARBA" id="ARBA00001974"/>
    </source>
</evidence>
<dbReference type="Pfam" id="PF05199">
    <property type="entry name" value="GMC_oxred_C"/>
    <property type="match status" value="1"/>
</dbReference>
<dbReference type="PANTHER" id="PTHR45968:SF19">
    <property type="entry name" value="GLUCOSE-METHANOL-CHOLINE (GMC) OXIDOREDUCTASE FAMILY PROTEIN"/>
    <property type="match status" value="1"/>
</dbReference>
<dbReference type="STRING" id="74649.A0A2P6R320"/>
<proteinExistence type="predicted"/>
<organism evidence="5 6">
    <name type="scientific">Rosa chinensis</name>
    <name type="common">China rose</name>
    <dbReference type="NCBI Taxonomy" id="74649"/>
    <lineage>
        <taxon>Eukaryota</taxon>
        <taxon>Viridiplantae</taxon>
        <taxon>Streptophyta</taxon>
        <taxon>Embryophyta</taxon>
        <taxon>Tracheophyta</taxon>
        <taxon>Spermatophyta</taxon>
        <taxon>Magnoliopsida</taxon>
        <taxon>eudicotyledons</taxon>
        <taxon>Gunneridae</taxon>
        <taxon>Pentapetalae</taxon>
        <taxon>rosids</taxon>
        <taxon>fabids</taxon>
        <taxon>Rosales</taxon>
        <taxon>Rosaceae</taxon>
        <taxon>Rosoideae</taxon>
        <taxon>Rosoideae incertae sedis</taxon>
        <taxon>Rosa</taxon>
    </lineage>
</organism>
<dbReference type="SUPFAM" id="SSF51905">
    <property type="entry name" value="FAD/NAD(P)-binding domain"/>
    <property type="match status" value="1"/>
</dbReference>
<dbReference type="OMA" id="STFRPGA"/>
<feature type="domain" description="Glucose-methanol-choline oxidoreductase C-terminal" evidence="4">
    <location>
        <begin position="59"/>
        <end position="188"/>
    </location>
</feature>
<sequence length="209" mass="22898">MQDNPAIAILVDSKPQNRTPEPAKVAGIADDFRIIIEAGIAPVSFNATIVRITGKIAFPESVGKLELYSTDPRANPSVTFNYLSSEKDLAQCVKLTQLLELALRSKSIASFLGSNEHRNKPMPTKDELQKLCKTTVRTFYHYHGGCTMGSVVDKNYRVYGVKGLRVIDGSTLLESPGTNPMATLLMLGRYQGLKILKHRKGASFNSPST</sequence>
<gene>
    <name evidence="5" type="ORF">RchiOBHm_Chr4g0439651</name>
</gene>
<keyword evidence="2" id="KW-0285">Flavoprotein</keyword>
<evidence type="ECO:0000256" key="2">
    <source>
        <dbReference type="ARBA" id="ARBA00022630"/>
    </source>
</evidence>
<evidence type="ECO:0000256" key="3">
    <source>
        <dbReference type="ARBA" id="ARBA00022827"/>
    </source>
</evidence>
<dbReference type="Gramene" id="PRQ40769">
    <property type="protein sequence ID" value="PRQ40769"/>
    <property type="gene ID" value="RchiOBHm_Chr4g0439651"/>
</dbReference>
<dbReference type="Proteomes" id="UP000238479">
    <property type="component" value="Chromosome 4"/>
</dbReference>
<accession>A0A2P6R320</accession>
<dbReference type="InterPro" id="IPR036188">
    <property type="entry name" value="FAD/NAD-bd_sf"/>
</dbReference>
<dbReference type="Gene3D" id="3.50.50.60">
    <property type="entry name" value="FAD/NAD(P)-binding domain"/>
    <property type="match status" value="1"/>
</dbReference>
<evidence type="ECO:0000313" key="6">
    <source>
        <dbReference type="Proteomes" id="UP000238479"/>
    </source>
</evidence>
<keyword evidence="5" id="KW-0456">Lyase</keyword>
<dbReference type="PANTHER" id="PTHR45968">
    <property type="entry name" value="OSJNBA0019K04.7 PROTEIN"/>
    <property type="match status" value="1"/>
</dbReference>
<dbReference type="Gene3D" id="3.30.410.40">
    <property type="match status" value="1"/>
</dbReference>